<dbReference type="RefSeq" id="WP_160587957.1">
    <property type="nucleotide sequence ID" value="NZ_BMHN01000001.1"/>
</dbReference>
<evidence type="ECO:0000313" key="3">
    <source>
        <dbReference type="Proteomes" id="UP000470384"/>
    </source>
</evidence>
<evidence type="ECO:0000313" key="2">
    <source>
        <dbReference type="EMBL" id="NBG96040.1"/>
    </source>
</evidence>
<dbReference type="OrthoDB" id="8854461at2"/>
<dbReference type="InterPro" id="IPR046252">
    <property type="entry name" value="DUF6285"/>
</dbReference>
<comment type="caution">
    <text evidence="2">The sequence shown here is derived from an EMBL/GenBank/DDBJ whole genome shotgun (WGS) entry which is preliminary data.</text>
</comment>
<evidence type="ECO:0000259" key="1">
    <source>
        <dbReference type="Pfam" id="PF19802"/>
    </source>
</evidence>
<dbReference type="EMBL" id="WXYQ01000006">
    <property type="protein sequence ID" value="NBG96040.1"/>
    <property type="molecule type" value="Genomic_DNA"/>
</dbReference>
<dbReference type="GeneID" id="300654750"/>
<protein>
    <recommendedName>
        <fullName evidence="1">DUF6285 domain-containing protein</fullName>
    </recommendedName>
</protein>
<dbReference type="Proteomes" id="UP000470384">
    <property type="component" value="Unassembled WGS sequence"/>
</dbReference>
<proteinExistence type="predicted"/>
<organism evidence="2 3">
    <name type="scientific">Pyruvatibacter mobilis</name>
    <dbReference type="NCBI Taxonomy" id="1712261"/>
    <lineage>
        <taxon>Bacteria</taxon>
        <taxon>Pseudomonadati</taxon>
        <taxon>Pseudomonadota</taxon>
        <taxon>Alphaproteobacteria</taxon>
        <taxon>Hyphomicrobiales</taxon>
        <taxon>Parvibaculaceae</taxon>
        <taxon>Pyruvatibacter</taxon>
    </lineage>
</organism>
<sequence>MQDQPAAKDLVLAVREFLENVAMPKLEGHDAFHARVAANALAIVERELVIGPDSNAEEAARLRSLLGEDGSLHDLNVKLCDAISEGRMTLDTQGLADHLWLTTLTKLAIDQPRYAAYRRAKDTIAELDA</sequence>
<dbReference type="AlphaFoldDB" id="A0A845QCZ7"/>
<gene>
    <name evidence="2" type="ORF">GTQ45_09885</name>
</gene>
<name>A0A845QCZ7_9HYPH</name>
<reference evidence="2 3" key="1">
    <citation type="journal article" date="2016" name="Int. J. Syst. Evol. Microbiol.">
        <title>Pyruvatibacter mobilis gen. nov., sp. nov., a marine bacterium from the culture broth of Picochlorum sp. 122.</title>
        <authorList>
            <person name="Wang G."/>
            <person name="Tang M."/>
            <person name="Wu H."/>
            <person name="Dai S."/>
            <person name="Li T."/>
            <person name="Chen C."/>
            <person name="He H."/>
            <person name="Fan J."/>
            <person name="Xiang W."/>
            <person name="Li X."/>
        </authorList>
    </citation>
    <scope>NUCLEOTIDE SEQUENCE [LARGE SCALE GENOMIC DNA]</scope>
    <source>
        <strain evidence="2 3">GYP-11</strain>
    </source>
</reference>
<accession>A0A845QCZ7</accession>
<feature type="domain" description="DUF6285" evidence="1">
    <location>
        <begin position="24"/>
        <end position="114"/>
    </location>
</feature>
<dbReference type="Pfam" id="PF19802">
    <property type="entry name" value="DUF6285"/>
    <property type="match status" value="1"/>
</dbReference>
<keyword evidence="3" id="KW-1185">Reference proteome</keyword>